<dbReference type="EMBL" id="CP012173">
    <property type="protein sequence ID" value="AKV76916.1"/>
    <property type="molecule type" value="Genomic_DNA"/>
</dbReference>
<dbReference type="InterPro" id="IPR036046">
    <property type="entry name" value="Acylphosphatase-like_dom_sf"/>
</dbReference>
<sequence>MGLARLHAIVEGEVQGVGFRRYVQIHAVRLGLKGYAKNLPDGTVEVVAEGYEESIQQFLNYLWKGPPLALVTKVTHKLESYKGEFTSFDTY</sequence>
<dbReference type="RefSeq" id="WP_012021634.1">
    <property type="nucleotide sequence ID" value="NZ_AP019770.1"/>
</dbReference>
<dbReference type="Proteomes" id="UP000062398">
    <property type="component" value="Chromosome"/>
</dbReference>
<dbReference type="NCBIfam" id="NF011012">
    <property type="entry name" value="PRK14440.1"/>
    <property type="match status" value="1"/>
</dbReference>
<dbReference type="InterPro" id="IPR020456">
    <property type="entry name" value="Acylphosphatase"/>
</dbReference>
<name>A0A088E674_9CREN</name>
<accession>A0A088E674</accession>
<dbReference type="InterPro" id="IPR001792">
    <property type="entry name" value="Acylphosphatase-like_dom"/>
</dbReference>
<dbReference type="EMBL" id="CP008822">
    <property type="protein sequence ID" value="AIM27831.1"/>
    <property type="molecule type" value="Genomic_DNA"/>
</dbReference>
<dbReference type="SMR" id="A0A088E674"/>
<reference evidence="13 14" key="2">
    <citation type="journal article" date="2015" name="Genome Announc.">
        <title>Complete Genome Sequences of Evolved Arsenate-Resistant Metallosphaera sedula Strains.</title>
        <authorList>
            <person name="Ai C."/>
            <person name="McCarthy S."/>
            <person name="Schackwitz W."/>
            <person name="Martin J."/>
            <person name="Lipzen A."/>
            <person name="Blum P."/>
        </authorList>
    </citation>
    <scope>NUCLEOTIDE SEQUENCE [LARGE SCALE GENOMIC DNA]</scope>
    <source>
        <strain evidence="8 14">ARS120-1</strain>
        <strain evidence="9 13">ARS120-2</strain>
        <strain evidence="6 16">ARS50-1</strain>
        <strain evidence="7 15">ARS50-2</strain>
    </source>
</reference>
<dbReference type="Proteomes" id="UP000068832">
    <property type="component" value="Chromosome"/>
</dbReference>
<dbReference type="AlphaFoldDB" id="A0A088E674"/>
<organism evidence="5 11">
    <name type="scientific">Metallosphaera sedula</name>
    <dbReference type="NCBI Taxonomy" id="43687"/>
    <lineage>
        <taxon>Archaea</taxon>
        <taxon>Thermoproteota</taxon>
        <taxon>Thermoprotei</taxon>
        <taxon>Sulfolobales</taxon>
        <taxon>Sulfolobaceae</taxon>
        <taxon>Metallosphaera</taxon>
    </lineage>
</organism>
<evidence type="ECO:0000256" key="2">
    <source>
        <dbReference type="RuleBase" id="RU000553"/>
    </source>
</evidence>
<gene>
    <name evidence="5" type="ORF">HA72_1692</name>
    <name evidence="6" type="ORF">MsedA_1726</name>
    <name evidence="7" type="ORF">MsedB_1728</name>
    <name evidence="8" type="ORF">MsedC_1726</name>
    <name evidence="9" type="ORF">MsedD_1727</name>
    <name evidence="10" type="ORF">MsedE_1728</name>
</gene>
<dbReference type="PANTHER" id="PTHR47268:SF4">
    <property type="entry name" value="ACYLPHOSPHATASE"/>
    <property type="match status" value="1"/>
</dbReference>
<dbReference type="Pfam" id="PF00708">
    <property type="entry name" value="Acylphosphatase"/>
    <property type="match status" value="1"/>
</dbReference>
<dbReference type="Gene3D" id="3.30.70.100">
    <property type="match status" value="1"/>
</dbReference>
<evidence type="ECO:0000313" key="16">
    <source>
        <dbReference type="Proteomes" id="UP000068832"/>
    </source>
</evidence>
<dbReference type="PROSITE" id="PS00151">
    <property type="entry name" value="ACYLPHOSPHATASE_2"/>
    <property type="match status" value="1"/>
</dbReference>
<dbReference type="EMBL" id="CP012172">
    <property type="protein sequence ID" value="AKV74678.1"/>
    <property type="molecule type" value="Genomic_DNA"/>
</dbReference>
<dbReference type="Proteomes" id="UP000062475">
    <property type="component" value="Chromosome"/>
</dbReference>
<dbReference type="OMA" id="TAWVHGY"/>
<dbReference type="GO" id="GO:0003998">
    <property type="term" value="F:acylphosphatase activity"/>
    <property type="evidence" value="ECO:0007669"/>
    <property type="project" value="UniProtKB-EC"/>
</dbReference>
<evidence type="ECO:0000313" key="12">
    <source>
        <dbReference type="Proteomes" id="UP000056255"/>
    </source>
</evidence>
<evidence type="ECO:0000313" key="13">
    <source>
        <dbReference type="Proteomes" id="UP000061362"/>
    </source>
</evidence>
<evidence type="ECO:0000313" key="15">
    <source>
        <dbReference type="Proteomes" id="UP000062475"/>
    </source>
</evidence>
<protein>
    <recommendedName>
        <fullName evidence="1 2">Acylphosphatase</fullName>
        <ecNumber evidence="1 2">3.6.1.7</ecNumber>
    </recommendedName>
</protein>
<evidence type="ECO:0000259" key="4">
    <source>
        <dbReference type="PROSITE" id="PS51160"/>
    </source>
</evidence>
<evidence type="ECO:0000313" key="10">
    <source>
        <dbReference type="EMBL" id="AKV83646.1"/>
    </source>
</evidence>
<feature type="active site" evidence="1">
    <location>
        <position position="38"/>
    </location>
</feature>
<dbReference type="EMBL" id="CP012176">
    <property type="protein sequence ID" value="AKV83646.1"/>
    <property type="molecule type" value="Genomic_DNA"/>
</dbReference>
<dbReference type="GeneID" id="97613198"/>
<comment type="catalytic activity">
    <reaction evidence="1 2">
        <text>an acyl phosphate + H2O = a carboxylate + phosphate + H(+)</text>
        <dbReference type="Rhea" id="RHEA:14965"/>
        <dbReference type="ChEBI" id="CHEBI:15377"/>
        <dbReference type="ChEBI" id="CHEBI:15378"/>
        <dbReference type="ChEBI" id="CHEBI:29067"/>
        <dbReference type="ChEBI" id="CHEBI:43474"/>
        <dbReference type="ChEBI" id="CHEBI:59918"/>
        <dbReference type="EC" id="3.6.1.7"/>
    </reaction>
</comment>
<dbReference type="EC" id="3.6.1.7" evidence="1 2"/>
<dbReference type="Proteomes" id="UP000056255">
    <property type="component" value="Chromosome"/>
</dbReference>
<proteinExistence type="inferred from homology"/>
<keyword evidence="1 2" id="KW-0378">Hydrolase</keyword>
<evidence type="ECO:0000313" key="6">
    <source>
        <dbReference type="EMBL" id="AKV74678.1"/>
    </source>
</evidence>
<dbReference type="PROSITE" id="PS00150">
    <property type="entry name" value="ACYLPHOSPHATASE_1"/>
    <property type="match status" value="1"/>
</dbReference>
<evidence type="ECO:0000313" key="8">
    <source>
        <dbReference type="EMBL" id="AKV79167.1"/>
    </source>
</evidence>
<dbReference type="PANTHER" id="PTHR47268">
    <property type="entry name" value="ACYLPHOSPHATASE"/>
    <property type="match status" value="1"/>
</dbReference>
<dbReference type="PROSITE" id="PS51160">
    <property type="entry name" value="ACYLPHOSPHATASE_3"/>
    <property type="match status" value="1"/>
</dbReference>
<evidence type="ECO:0000256" key="1">
    <source>
        <dbReference type="PROSITE-ProRule" id="PRU00520"/>
    </source>
</evidence>
<evidence type="ECO:0000313" key="14">
    <source>
        <dbReference type="Proteomes" id="UP000062398"/>
    </source>
</evidence>
<dbReference type="PATRIC" id="fig|43687.5.peg.1826"/>
<dbReference type="SUPFAM" id="SSF54975">
    <property type="entry name" value="Acylphosphatase/BLUF domain-like"/>
    <property type="match status" value="1"/>
</dbReference>
<feature type="active site" evidence="1">
    <location>
        <position position="20"/>
    </location>
</feature>
<dbReference type="InterPro" id="IPR017968">
    <property type="entry name" value="Acylphosphatase_CS"/>
</dbReference>
<reference evidence="5 11" key="1">
    <citation type="journal article" date="2014" name="J. Bacteriol.">
        <title>Role of an Archaeal PitA Transporter in the Copper and Arsenic Resistance of Metallosphaera sedula, an Extreme Thermoacidophile.</title>
        <authorList>
            <person name="McCarthy S."/>
            <person name="Ai C."/>
            <person name="Wheaton G."/>
            <person name="Tevatia R."/>
            <person name="Eckrich V."/>
            <person name="Kelly R."/>
            <person name="Blum P."/>
        </authorList>
    </citation>
    <scope>NUCLEOTIDE SEQUENCE [LARGE SCALE GENOMIC DNA]</scope>
    <source>
        <strain evidence="5 11">CuR1</strain>
    </source>
</reference>
<comment type="similarity">
    <text evidence="3">Belongs to the acylphosphatase family.</text>
</comment>
<dbReference type="EMBL" id="CP012174">
    <property type="protein sequence ID" value="AKV79167.1"/>
    <property type="molecule type" value="Genomic_DNA"/>
</dbReference>
<dbReference type="EMBL" id="CP012175">
    <property type="protein sequence ID" value="AKV81412.1"/>
    <property type="molecule type" value="Genomic_DNA"/>
</dbReference>
<evidence type="ECO:0000313" key="11">
    <source>
        <dbReference type="Proteomes" id="UP000029084"/>
    </source>
</evidence>
<feature type="domain" description="Acylphosphatase-like" evidence="4">
    <location>
        <begin position="5"/>
        <end position="91"/>
    </location>
</feature>
<evidence type="ECO:0000313" key="7">
    <source>
        <dbReference type="EMBL" id="AKV76916.1"/>
    </source>
</evidence>
<dbReference type="Proteomes" id="UP000029084">
    <property type="component" value="Chromosome"/>
</dbReference>
<evidence type="ECO:0000313" key="9">
    <source>
        <dbReference type="EMBL" id="AKV81412.1"/>
    </source>
</evidence>
<dbReference type="OrthoDB" id="6643at2157"/>
<dbReference type="Proteomes" id="UP000061362">
    <property type="component" value="Chromosome"/>
</dbReference>
<evidence type="ECO:0000313" key="5">
    <source>
        <dbReference type="EMBL" id="AIM27831.1"/>
    </source>
</evidence>
<evidence type="ECO:0000256" key="3">
    <source>
        <dbReference type="RuleBase" id="RU004168"/>
    </source>
</evidence>
<reference evidence="10 12" key="3">
    <citation type="submission" date="2015-07" db="EMBL/GenBank/DDBJ databases">
        <title>Physiological, transcriptional responses and genome re-sequencing of acid resistant extremely thermoacidophilic Metallosphaera sedula SARC-M1.</title>
        <authorList>
            <person name="Ai C."/>
            <person name="McCarthy S."/>
            <person name="Eckrich V."/>
            <person name="Rudrappa D."/>
            <person name="Qiu G."/>
            <person name="Blum P."/>
        </authorList>
    </citation>
    <scope>NUCLEOTIDE SEQUENCE [LARGE SCALE GENOMIC DNA]</scope>
    <source>
        <strain evidence="10 12">SARC-M1</strain>
    </source>
</reference>